<dbReference type="PROSITE" id="PS50158">
    <property type="entry name" value="ZF_CCHC"/>
    <property type="match status" value="1"/>
</dbReference>
<dbReference type="Proteomes" id="UP000822369">
    <property type="component" value="Unassembled WGS sequence"/>
</dbReference>
<evidence type="ECO:0000313" key="5">
    <source>
        <dbReference type="Proteomes" id="UP000822369"/>
    </source>
</evidence>
<dbReference type="GO" id="GO:0003676">
    <property type="term" value="F:nucleic acid binding"/>
    <property type="evidence" value="ECO:0007669"/>
    <property type="project" value="InterPro"/>
</dbReference>
<sequence length="548" mass="61009">MDIVIKESVIIPNSVIIKGLTNSDLDEEVAAYLGKHGSVNRHIRIDDPHSEFHRQMIVEFSQASAMQTLNPLLPLTIQSSAQPEVSFEIKSLGEVYAENARHVTRTYMKQLSELVNPSGYSLEDMLKEELAKLTVSQPSVSAPDISGETGSHAQGGNSPDQPCVDSSQPNDPNPIINPNLTDLNVPIQRYPSLDLNPPSVQRVVVEHVVRSGETPSHSLMPSRFRAFSGRAPRPNNEADYDTWRTSIEVLINDPAVSDLSCTQRILDSLLPPATVIAKHLGSDAKPSEYLKVLDSAYGAVEDGDELFARFMNTLQNEGENPSDYLQRLHVCLTKATRRGGVRASEFDKQLLRQFLRGCWENSLITNLQLGQKKESLPSFPELLLLLRTEEDKQASKASRMRQHFGQSKLGPNNPKQRAISNVQTVSSNESEFDALKRQIAELSTQLNSWKTETKKPTQPSQSKSKAVNARVEAHPMRKKPPTTTRSQPKINAKPRPWYCFHCGEDGHIVASCENEPNPSLVAAKKKQLKERQTSWEASARANDEPHLN</sequence>
<comment type="caution">
    <text evidence="4">The sequence shown here is derived from an EMBL/GenBank/DDBJ whole genome shotgun (WGS) entry which is preliminary data.</text>
</comment>
<feature type="compositionally biased region" description="Polar residues" evidence="2">
    <location>
        <begin position="148"/>
        <end position="168"/>
    </location>
</feature>
<reference evidence="4" key="1">
    <citation type="submission" date="2020-03" db="EMBL/GenBank/DDBJ databases">
        <title>Intra-Species Differences in Population Size shape Life History and Genome Evolution.</title>
        <authorList>
            <person name="Willemsen D."/>
            <person name="Cui R."/>
            <person name="Valenzano D.R."/>
        </authorList>
    </citation>
    <scope>NUCLEOTIDE SEQUENCE</scope>
    <source>
        <strain evidence="4">GRZ</strain>
        <tissue evidence="4">Whole</tissue>
    </source>
</reference>
<keyword evidence="1" id="KW-0479">Metal-binding</keyword>
<evidence type="ECO:0000259" key="3">
    <source>
        <dbReference type="PROSITE" id="PS50158"/>
    </source>
</evidence>
<dbReference type="InterPro" id="IPR001878">
    <property type="entry name" value="Znf_CCHC"/>
</dbReference>
<dbReference type="Pfam" id="PF14893">
    <property type="entry name" value="PNMA"/>
    <property type="match status" value="1"/>
</dbReference>
<proteinExistence type="predicted"/>
<keyword evidence="1" id="KW-0863">Zinc-finger</keyword>
<dbReference type="InterPro" id="IPR026523">
    <property type="entry name" value="PNMA"/>
</dbReference>
<feature type="region of interest" description="Disordered" evidence="2">
    <location>
        <begin position="137"/>
        <end position="182"/>
    </location>
</feature>
<feature type="region of interest" description="Disordered" evidence="2">
    <location>
        <begin position="394"/>
        <end position="416"/>
    </location>
</feature>
<feature type="region of interest" description="Disordered" evidence="2">
    <location>
        <begin position="446"/>
        <end position="490"/>
    </location>
</feature>
<dbReference type="EMBL" id="JAAVVJ010000176">
    <property type="protein sequence ID" value="KAF7199262.1"/>
    <property type="molecule type" value="Genomic_DNA"/>
</dbReference>
<evidence type="ECO:0000256" key="2">
    <source>
        <dbReference type="SAM" id="MobiDB-lite"/>
    </source>
</evidence>
<dbReference type="InterPro" id="IPR048270">
    <property type="entry name" value="PNMA_C"/>
</dbReference>
<accession>A0A9D2XC79</accession>
<dbReference type="PANTHER" id="PTHR23095">
    <property type="entry name" value="PARANEOPLASTIC ANTIGEN"/>
    <property type="match status" value="1"/>
</dbReference>
<feature type="region of interest" description="Disordered" evidence="2">
    <location>
        <begin position="523"/>
        <end position="548"/>
    </location>
</feature>
<feature type="compositionally biased region" description="Low complexity" evidence="2">
    <location>
        <begin position="169"/>
        <end position="182"/>
    </location>
</feature>
<dbReference type="GO" id="GO:0008270">
    <property type="term" value="F:zinc ion binding"/>
    <property type="evidence" value="ECO:0007669"/>
    <property type="project" value="UniProtKB-KW"/>
</dbReference>
<feature type="domain" description="CCHC-type" evidence="3">
    <location>
        <begin position="499"/>
        <end position="514"/>
    </location>
</feature>
<organism evidence="4 5">
    <name type="scientific">Nothobranchius furzeri</name>
    <name type="common">Turquoise killifish</name>
    <dbReference type="NCBI Taxonomy" id="105023"/>
    <lineage>
        <taxon>Eukaryota</taxon>
        <taxon>Metazoa</taxon>
        <taxon>Chordata</taxon>
        <taxon>Craniata</taxon>
        <taxon>Vertebrata</taxon>
        <taxon>Euteleostomi</taxon>
        <taxon>Actinopterygii</taxon>
        <taxon>Neopterygii</taxon>
        <taxon>Teleostei</taxon>
        <taxon>Neoteleostei</taxon>
        <taxon>Acanthomorphata</taxon>
        <taxon>Ovalentaria</taxon>
        <taxon>Atherinomorphae</taxon>
        <taxon>Cyprinodontiformes</taxon>
        <taxon>Nothobranchiidae</taxon>
        <taxon>Nothobranchius</taxon>
    </lineage>
</organism>
<feature type="compositionally biased region" description="Low complexity" evidence="2">
    <location>
        <begin position="456"/>
        <end position="465"/>
    </location>
</feature>
<dbReference type="AlphaFoldDB" id="A0A9D2XC79"/>
<evidence type="ECO:0000256" key="1">
    <source>
        <dbReference type="PROSITE-ProRule" id="PRU00047"/>
    </source>
</evidence>
<evidence type="ECO:0000313" key="4">
    <source>
        <dbReference type="EMBL" id="KAF7199262.1"/>
    </source>
</evidence>
<name>A0A9D2XC79_NOTFU</name>
<gene>
    <name evidence="4" type="ORF">G4P62_020239</name>
</gene>
<dbReference type="PANTHER" id="PTHR23095:SF53">
    <property type="entry name" value="ZINC FINGER CCHC DOMAIN-CONTAINING PROTEIN 12-LIKE"/>
    <property type="match status" value="1"/>
</dbReference>
<protein>
    <submittedName>
        <fullName evidence="4">Zinc finger CCHC domain-containing protein 18-like</fullName>
    </submittedName>
</protein>
<keyword evidence="1" id="KW-0862">Zinc</keyword>